<dbReference type="AlphaFoldDB" id="A0AA88MHG1"/>
<dbReference type="EMBL" id="JAVHJS010000014">
    <property type="protein sequence ID" value="KAK2836633.1"/>
    <property type="molecule type" value="Genomic_DNA"/>
</dbReference>
<evidence type="ECO:0000313" key="3">
    <source>
        <dbReference type="Proteomes" id="UP001187315"/>
    </source>
</evidence>
<keyword evidence="3" id="KW-1185">Reference proteome</keyword>
<dbReference type="Proteomes" id="UP001187315">
    <property type="component" value="Unassembled WGS sequence"/>
</dbReference>
<sequence>MKEERRFWHFIIINDKDTRESPGGRAVAAWRRGEKWGGGRQPYGSGKADGAVRQAVRIPWLLSITHVTIEPARRKTTGVHEALISTVSGLHEKDSWPFGLGSPHPPKQQGASSTGQNRAIEELGVGWRCLQITSPCLGPVSLLSHSDMPALQAHGRVTQQQHNTDI</sequence>
<name>A0AA88MHG1_TACVA</name>
<feature type="region of interest" description="Disordered" evidence="1">
    <location>
        <begin position="94"/>
        <end position="115"/>
    </location>
</feature>
<comment type="caution">
    <text evidence="2">The sequence shown here is derived from an EMBL/GenBank/DDBJ whole genome shotgun (WGS) entry which is preliminary data.</text>
</comment>
<reference evidence="2" key="1">
    <citation type="submission" date="2023-08" db="EMBL/GenBank/DDBJ databases">
        <title>Pelteobagrus vachellii genome.</title>
        <authorList>
            <person name="Liu H."/>
        </authorList>
    </citation>
    <scope>NUCLEOTIDE SEQUENCE</scope>
    <source>
        <strain evidence="2">PRFRI_2022a</strain>
        <tissue evidence="2">Muscle</tissue>
    </source>
</reference>
<evidence type="ECO:0000256" key="1">
    <source>
        <dbReference type="SAM" id="MobiDB-lite"/>
    </source>
</evidence>
<proteinExistence type="predicted"/>
<accession>A0AA88MHG1</accession>
<protein>
    <submittedName>
        <fullName evidence="2">Uncharacterized protein</fullName>
    </submittedName>
</protein>
<evidence type="ECO:0000313" key="2">
    <source>
        <dbReference type="EMBL" id="KAK2836633.1"/>
    </source>
</evidence>
<organism evidence="2 3">
    <name type="scientific">Tachysurus vachellii</name>
    <name type="common">Darkbarbel catfish</name>
    <name type="synonym">Pelteobagrus vachellii</name>
    <dbReference type="NCBI Taxonomy" id="175792"/>
    <lineage>
        <taxon>Eukaryota</taxon>
        <taxon>Metazoa</taxon>
        <taxon>Chordata</taxon>
        <taxon>Craniata</taxon>
        <taxon>Vertebrata</taxon>
        <taxon>Euteleostomi</taxon>
        <taxon>Actinopterygii</taxon>
        <taxon>Neopterygii</taxon>
        <taxon>Teleostei</taxon>
        <taxon>Ostariophysi</taxon>
        <taxon>Siluriformes</taxon>
        <taxon>Bagridae</taxon>
        <taxon>Tachysurus</taxon>
    </lineage>
</organism>
<gene>
    <name evidence="2" type="ORF">Q7C36_014502</name>
</gene>